<evidence type="ECO:0000259" key="5">
    <source>
        <dbReference type="Pfam" id="PF12850"/>
    </source>
</evidence>
<organism evidence="6 7">
    <name type="scientific">Candidatus Blautia gallistercoris</name>
    <dbReference type="NCBI Taxonomy" id="2838490"/>
    <lineage>
        <taxon>Bacteria</taxon>
        <taxon>Bacillati</taxon>
        <taxon>Bacillota</taxon>
        <taxon>Clostridia</taxon>
        <taxon>Lachnospirales</taxon>
        <taxon>Lachnospiraceae</taxon>
        <taxon>Blautia</taxon>
    </lineage>
</organism>
<comment type="cofactor">
    <cofactor evidence="4">
        <name>a divalent metal cation</name>
        <dbReference type="ChEBI" id="CHEBI:60240"/>
    </cofactor>
</comment>
<comment type="caution">
    <text evidence="6">The sequence shown here is derived from an EMBL/GenBank/DDBJ whole genome shotgun (WGS) entry which is preliminary data.</text>
</comment>
<name>A0A9D1WJQ7_9FIRM</name>
<evidence type="ECO:0000256" key="2">
    <source>
        <dbReference type="ARBA" id="ARBA00022723"/>
    </source>
</evidence>
<feature type="domain" description="Calcineurin-like phosphoesterase" evidence="5">
    <location>
        <begin position="3"/>
        <end position="138"/>
    </location>
</feature>
<reference evidence="6" key="2">
    <citation type="submission" date="2021-04" db="EMBL/GenBank/DDBJ databases">
        <authorList>
            <person name="Gilroy R."/>
        </authorList>
    </citation>
    <scope>NUCLEOTIDE SEQUENCE</scope>
    <source>
        <strain evidence="6">ChiSjej1B19-8411</strain>
    </source>
</reference>
<evidence type="ECO:0000256" key="1">
    <source>
        <dbReference type="ARBA" id="ARBA00008950"/>
    </source>
</evidence>
<dbReference type="Gene3D" id="3.60.21.10">
    <property type="match status" value="1"/>
</dbReference>
<dbReference type="GO" id="GO:0016787">
    <property type="term" value="F:hydrolase activity"/>
    <property type="evidence" value="ECO:0007669"/>
    <property type="project" value="UniProtKB-UniRule"/>
</dbReference>
<sequence length="150" mass="17489">MAKIGIISDTHDVLRPQVMEILRTCDATVHAGDFTQEEILDQLRLLGNVYVVKGNNDWMMRSPLQKVLRFEIEGLRFVMAHEKWDVPTDLADADVVIFGHSHQYFQEELDGRLWLNPGSCGRRRFWTELTMAVMYVENGRYYVERIDLEG</sequence>
<keyword evidence="2 4" id="KW-0479">Metal-binding</keyword>
<reference evidence="6" key="1">
    <citation type="journal article" date="2021" name="PeerJ">
        <title>Extensive microbial diversity within the chicken gut microbiome revealed by metagenomics and culture.</title>
        <authorList>
            <person name="Gilroy R."/>
            <person name="Ravi A."/>
            <person name="Getino M."/>
            <person name="Pursley I."/>
            <person name="Horton D.L."/>
            <person name="Alikhan N.F."/>
            <person name="Baker D."/>
            <person name="Gharbi K."/>
            <person name="Hall N."/>
            <person name="Watson M."/>
            <person name="Adriaenssens E.M."/>
            <person name="Foster-Nyarko E."/>
            <person name="Jarju S."/>
            <person name="Secka A."/>
            <person name="Antonio M."/>
            <person name="Oren A."/>
            <person name="Chaudhuri R.R."/>
            <person name="La Ragione R."/>
            <person name="Hildebrand F."/>
            <person name="Pallen M.J."/>
        </authorList>
    </citation>
    <scope>NUCLEOTIDE SEQUENCE</scope>
    <source>
        <strain evidence="6">ChiSjej1B19-8411</strain>
    </source>
</reference>
<evidence type="ECO:0000313" key="6">
    <source>
        <dbReference type="EMBL" id="HIX60436.1"/>
    </source>
</evidence>
<dbReference type="Pfam" id="PF12850">
    <property type="entry name" value="Metallophos_2"/>
    <property type="match status" value="1"/>
</dbReference>
<dbReference type="InterPro" id="IPR020935">
    <property type="entry name" value="PdiEstase_YfcE_CS"/>
</dbReference>
<dbReference type="PROSITE" id="PS01269">
    <property type="entry name" value="UPF0025"/>
    <property type="match status" value="1"/>
</dbReference>
<accession>A0A9D1WJQ7</accession>
<dbReference type="EMBL" id="DXEX01000255">
    <property type="protein sequence ID" value="HIX60436.1"/>
    <property type="molecule type" value="Genomic_DNA"/>
</dbReference>
<dbReference type="Proteomes" id="UP000886817">
    <property type="component" value="Unassembled WGS sequence"/>
</dbReference>
<dbReference type="InterPro" id="IPR000979">
    <property type="entry name" value="Phosphodiesterase_MJ0936/Vps29"/>
</dbReference>
<evidence type="ECO:0000256" key="3">
    <source>
        <dbReference type="ARBA" id="ARBA00022801"/>
    </source>
</evidence>
<dbReference type="AlphaFoldDB" id="A0A9D1WJQ7"/>
<protein>
    <recommendedName>
        <fullName evidence="4">Phosphoesterase</fullName>
        <ecNumber evidence="4">3.1.4.-</ecNumber>
    </recommendedName>
</protein>
<dbReference type="SUPFAM" id="SSF56300">
    <property type="entry name" value="Metallo-dependent phosphatases"/>
    <property type="match status" value="1"/>
</dbReference>
<evidence type="ECO:0000313" key="7">
    <source>
        <dbReference type="Proteomes" id="UP000886817"/>
    </source>
</evidence>
<comment type="similarity">
    <text evidence="1 4">Belongs to the metallophosphoesterase superfamily. YfcE family.</text>
</comment>
<evidence type="ECO:0000256" key="4">
    <source>
        <dbReference type="RuleBase" id="RU362039"/>
    </source>
</evidence>
<dbReference type="InterPro" id="IPR024654">
    <property type="entry name" value="Calcineurin-like_PHP_lpxH"/>
</dbReference>
<gene>
    <name evidence="6" type="ORF">IAA45_12075</name>
</gene>
<dbReference type="EC" id="3.1.4.-" evidence="4"/>
<dbReference type="PANTHER" id="PTHR11124">
    <property type="entry name" value="VACUOLAR SORTING PROTEIN VPS29"/>
    <property type="match status" value="1"/>
</dbReference>
<proteinExistence type="inferred from homology"/>
<dbReference type="InterPro" id="IPR029052">
    <property type="entry name" value="Metallo-depent_PP-like"/>
</dbReference>
<dbReference type="NCBIfam" id="TIGR00040">
    <property type="entry name" value="yfcE"/>
    <property type="match status" value="1"/>
</dbReference>
<dbReference type="GO" id="GO:0046872">
    <property type="term" value="F:metal ion binding"/>
    <property type="evidence" value="ECO:0007669"/>
    <property type="project" value="UniProtKB-KW"/>
</dbReference>
<keyword evidence="3" id="KW-0378">Hydrolase</keyword>